<dbReference type="InterPro" id="IPR036390">
    <property type="entry name" value="WH_DNA-bd_sf"/>
</dbReference>
<keyword evidence="8" id="KW-1185">Reference proteome</keyword>
<dbReference type="Gene3D" id="3.40.190.10">
    <property type="entry name" value="Periplasmic binding protein-like II"/>
    <property type="match status" value="2"/>
</dbReference>
<evidence type="ECO:0000313" key="8">
    <source>
        <dbReference type="Proteomes" id="UP001629744"/>
    </source>
</evidence>
<evidence type="ECO:0000256" key="3">
    <source>
        <dbReference type="ARBA" id="ARBA00023125"/>
    </source>
</evidence>
<proteinExistence type="inferred from homology"/>
<dbReference type="Pfam" id="PF03466">
    <property type="entry name" value="LysR_substrate"/>
    <property type="match status" value="1"/>
</dbReference>
<sequence>MRRGVSNPAGTYASCTCAIPCRTIMLELTLQFRPRDRRHFLWFDGAVPRSDTPPAAMISPHTVRGSDLSLRALQALSVVADEGHFGRAAEKLYITTPALSQQIRRLETQLGVRLLERNAHPIELTEAGRILLPRAREILDTADETVSLLVALQRRESRHLRIGFINGAAGRVGRAVLDALHSPFELVHLDWSEQQSAVASGKVDAAFVRPPLPPEEGLALELIGEEPRVAVLPRGHRLAESTAIAIADLDTEVHVRSEAVSDEWLHWWSVDPRPSGKPVRYGPAIRTMDELLEVVANGAAVAITAATISEYYMRNDIAFVPISDIEPCAIELCTRIDDPHPGVSDLRRTVRTQLSP</sequence>
<evidence type="ECO:0000256" key="1">
    <source>
        <dbReference type="ARBA" id="ARBA00009437"/>
    </source>
</evidence>
<name>A0ABW9FZ97_9NOCA</name>
<keyword evidence="2" id="KW-0805">Transcription regulation</keyword>
<dbReference type="Pfam" id="PF00126">
    <property type="entry name" value="HTH_1"/>
    <property type="match status" value="1"/>
</dbReference>
<comment type="similarity">
    <text evidence="1">Belongs to the LysR transcriptional regulatory family.</text>
</comment>
<evidence type="ECO:0000259" key="6">
    <source>
        <dbReference type="PROSITE" id="PS50931"/>
    </source>
</evidence>
<dbReference type="SUPFAM" id="SSF53850">
    <property type="entry name" value="Periplasmic binding protein-like II"/>
    <property type="match status" value="1"/>
</dbReference>
<dbReference type="InterPro" id="IPR000847">
    <property type="entry name" value="LysR_HTH_N"/>
</dbReference>
<gene>
    <name evidence="7" type="ORF">ABEU19_004494</name>
</gene>
<dbReference type="Proteomes" id="UP001629744">
    <property type="component" value="Unassembled WGS sequence"/>
</dbReference>
<keyword evidence="4" id="KW-0010">Activator</keyword>
<organism evidence="7 8">
    <name type="scientific">Prescottella soli</name>
    <dbReference type="NCBI Taxonomy" id="1543852"/>
    <lineage>
        <taxon>Bacteria</taxon>
        <taxon>Bacillati</taxon>
        <taxon>Actinomycetota</taxon>
        <taxon>Actinomycetes</taxon>
        <taxon>Mycobacteriales</taxon>
        <taxon>Nocardiaceae</taxon>
        <taxon>Prescottella</taxon>
    </lineage>
</organism>
<dbReference type="PANTHER" id="PTHR30346">
    <property type="entry name" value="TRANSCRIPTIONAL DUAL REGULATOR HCAR-RELATED"/>
    <property type="match status" value="1"/>
</dbReference>
<reference evidence="7 8" key="1">
    <citation type="submission" date="2023-11" db="EMBL/GenBank/DDBJ databases">
        <authorList>
            <person name="Val-Calvo J."/>
            <person name="Scortti M."/>
            <person name="Vazquez-Boland J."/>
        </authorList>
    </citation>
    <scope>NUCLEOTIDE SEQUENCE [LARGE SCALE GENOMIC DNA]</scope>
    <source>
        <strain evidence="7 8">DSM 46662</strain>
    </source>
</reference>
<dbReference type="InterPro" id="IPR036388">
    <property type="entry name" value="WH-like_DNA-bd_sf"/>
</dbReference>
<accession>A0ABW9FZ97</accession>
<feature type="domain" description="HTH lysR-type" evidence="6">
    <location>
        <begin position="68"/>
        <end position="125"/>
    </location>
</feature>
<evidence type="ECO:0000256" key="2">
    <source>
        <dbReference type="ARBA" id="ARBA00023015"/>
    </source>
</evidence>
<dbReference type="SUPFAM" id="SSF46785">
    <property type="entry name" value="Winged helix' DNA-binding domain"/>
    <property type="match status" value="1"/>
</dbReference>
<evidence type="ECO:0000256" key="5">
    <source>
        <dbReference type="ARBA" id="ARBA00023163"/>
    </source>
</evidence>
<dbReference type="Gene3D" id="1.10.10.10">
    <property type="entry name" value="Winged helix-like DNA-binding domain superfamily/Winged helix DNA-binding domain"/>
    <property type="match status" value="1"/>
</dbReference>
<dbReference type="InterPro" id="IPR005119">
    <property type="entry name" value="LysR_subst-bd"/>
</dbReference>
<evidence type="ECO:0000256" key="4">
    <source>
        <dbReference type="ARBA" id="ARBA00023159"/>
    </source>
</evidence>
<evidence type="ECO:0000313" key="7">
    <source>
        <dbReference type="EMBL" id="MFM1730951.1"/>
    </source>
</evidence>
<dbReference type="PRINTS" id="PR00039">
    <property type="entry name" value="HTHLYSR"/>
</dbReference>
<dbReference type="EMBL" id="JBDLNU010000006">
    <property type="protein sequence ID" value="MFM1730951.1"/>
    <property type="molecule type" value="Genomic_DNA"/>
</dbReference>
<protein>
    <submittedName>
        <fullName evidence="7">LysR family transcriptional regulator</fullName>
    </submittedName>
</protein>
<keyword evidence="5" id="KW-0804">Transcription</keyword>
<dbReference type="PROSITE" id="PS50931">
    <property type="entry name" value="HTH_LYSR"/>
    <property type="match status" value="1"/>
</dbReference>
<keyword evidence="3" id="KW-0238">DNA-binding</keyword>
<dbReference type="PANTHER" id="PTHR30346:SF0">
    <property type="entry name" value="HCA OPERON TRANSCRIPTIONAL ACTIVATOR HCAR"/>
    <property type="match status" value="1"/>
</dbReference>
<comment type="caution">
    <text evidence="7">The sequence shown here is derived from an EMBL/GenBank/DDBJ whole genome shotgun (WGS) entry which is preliminary data.</text>
</comment>